<reference evidence="3 4" key="1">
    <citation type="journal article" date="2008" name="J. Bacteriol.">
        <title>Insights into plant cell wall degradation from the genome sequence of the soil bacterium Cellvibrio japonicus.</title>
        <authorList>
            <person name="Deboy R.T."/>
            <person name="Mongodin E.F."/>
            <person name="Fouts D.E."/>
            <person name="Tailford L.E."/>
            <person name="Khouri H."/>
            <person name="Emerson J.B."/>
            <person name="Mohamoud Y."/>
            <person name="Watkins K."/>
            <person name="Henrissat B."/>
            <person name="Gilbert H.J."/>
            <person name="Nelson K.E."/>
        </authorList>
    </citation>
    <scope>NUCLEOTIDE SEQUENCE [LARGE SCALE GENOMIC DNA]</scope>
    <source>
        <strain evidence="3 4">Ueda107</strain>
    </source>
</reference>
<keyword evidence="4" id="KW-1185">Reference proteome</keyword>
<dbReference type="eggNOG" id="COG1680">
    <property type="taxonomic scope" value="Bacteria"/>
</dbReference>
<dbReference type="AlphaFoldDB" id="B3PC44"/>
<sequence>MRSPNTIIYCVIIIFIGSFSFFSAIANEIESPMETWSKARASSDFSGSVLIVKGDDILFEKGFGLADKESNQPFTADTVVDVLSLTKQFTAAAILKLEEQGVLSVSDTLDRFFDKVPEDKKNITLHHLLTHTSGLKGDYKWDYRKVTREELEKNALNSWLHSEPGEKYHYSNVGYSLLGIIIEKASGKGYEEFLYEQFFKPAGMNHTGYIKPEWESKNLAVGYRSRAVTFRGWLARTAYWLGANDRWGTPLDQYWAKDGPWWNLRANGGLLSTLNDLHRWHLALENNLVLSEKSKRKLFTPHVNAESQYYGYGWHVEKNNDAETAAIYHTGGNPYFFSLFYRDINSDVLLLFVTNDWNSVDSGSFYGLSEAMEAEYFIQK</sequence>
<proteinExistence type="predicted"/>
<evidence type="ECO:0000313" key="4">
    <source>
        <dbReference type="Proteomes" id="UP000001036"/>
    </source>
</evidence>
<dbReference type="EMBL" id="CP000934">
    <property type="protein sequence ID" value="ACE85181.1"/>
    <property type="molecule type" value="Genomic_DNA"/>
</dbReference>
<dbReference type="Proteomes" id="UP000001036">
    <property type="component" value="Chromosome"/>
</dbReference>
<keyword evidence="1" id="KW-0812">Transmembrane</keyword>
<feature type="domain" description="Beta-lactamase-related" evidence="2">
    <location>
        <begin position="47"/>
        <end position="359"/>
    </location>
</feature>
<feature type="transmembrane region" description="Helical" evidence="1">
    <location>
        <begin position="7"/>
        <end position="26"/>
    </location>
</feature>
<dbReference type="RefSeq" id="WP_012488445.1">
    <property type="nucleotide sequence ID" value="NC_010995.1"/>
</dbReference>
<dbReference type="Pfam" id="PF00144">
    <property type="entry name" value="Beta-lactamase"/>
    <property type="match status" value="1"/>
</dbReference>
<dbReference type="SUPFAM" id="SSF56601">
    <property type="entry name" value="beta-lactamase/transpeptidase-like"/>
    <property type="match status" value="1"/>
</dbReference>
<evidence type="ECO:0000313" key="3">
    <source>
        <dbReference type="EMBL" id="ACE85181.1"/>
    </source>
</evidence>
<keyword evidence="1" id="KW-1133">Transmembrane helix</keyword>
<dbReference type="InterPro" id="IPR012338">
    <property type="entry name" value="Beta-lactam/transpept-like"/>
</dbReference>
<dbReference type="STRING" id="498211.CJA_2859"/>
<dbReference type="KEGG" id="cja:CJA_2859"/>
<dbReference type="Gene3D" id="3.40.710.10">
    <property type="entry name" value="DD-peptidase/beta-lactamase superfamily"/>
    <property type="match status" value="1"/>
</dbReference>
<gene>
    <name evidence="3" type="ordered locus">CJA_2859</name>
</gene>
<dbReference type="PANTHER" id="PTHR46825:SF9">
    <property type="entry name" value="BETA-LACTAMASE-RELATED DOMAIN-CONTAINING PROTEIN"/>
    <property type="match status" value="1"/>
</dbReference>
<dbReference type="HOGENOM" id="CLU_020027_0_3_6"/>
<evidence type="ECO:0000259" key="2">
    <source>
        <dbReference type="Pfam" id="PF00144"/>
    </source>
</evidence>
<keyword evidence="1" id="KW-0472">Membrane</keyword>
<dbReference type="OrthoDB" id="9799367at2"/>
<accession>B3PC44</accession>
<dbReference type="InterPro" id="IPR001466">
    <property type="entry name" value="Beta-lactam-related"/>
</dbReference>
<name>B3PC44_CELJU</name>
<protein>
    <submittedName>
        <fullName evidence="3">Beta-lactamase</fullName>
    </submittedName>
</protein>
<dbReference type="PANTHER" id="PTHR46825">
    <property type="entry name" value="D-ALANYL-D-ALANINE-CARBOXYPEPTIDASE/ENDOPEPTIDASE AMPH"/>
    <property type="match status" value="1"/>
</dbReference>
<evidence type="ECO:0000256" key="1">
    <source>
        <dbReference type="SAM" id="Phobius"/>
    </source>
</evidence>
<organism evidence="3 4">
    <name type="scientific">Cellvibrio japonicus (strain Ueda107)</name>
    <name type="common">Pseudomonas fluorescens subsp. cellulosa</name>
    <dbReference type="NCBI Taxonomy" id="498211"/>
    <lineage>
        <taxon>Bacteria</taxon>
        <taxon>Pseudomonadati</taxon>
        <taxon>Pseudomonadota</taxon>
        <taxon>Gammaproteobacteria</taxon>
        <taxon>Cellvibrionales</taxon>
        <taxon>Cellvibrionaceae</taxon>
        <taxon>Cellvibrio</taxon>
    </lineage>
</organism>
<dbReference type="InterPro" id="IPR050491">
    <property type="entry name" value="AmpC-like"/>
</dbReference>